<dbReference type="OrthoDB" id="8190554at2759"/>
<dbReference type="AlphaFoldDB" id="A0A8K0CMP1"/>
<dbReference type="CDD" id="cd09272">
    <property type="entry name" value="RNase_HI_RT_Ty1"/>
    <property type="match status" value="1"/>
</dbReference>
<proteinExistence type="predicted"/>
<dbReference type="PANTHER" id="PTHR11439">
    <property type="entry name" value="GAG-POL-RELATED RETROTRANSPOSON"/>
    <property type="match status" value="1"/>
</dbReference>
<dbReference type="Proteomes" id="UP000801492">
    <property type="component" value="Unassembled WGS sequence"/>
</dbReference>
<sequence length="85" mass="9507">ADADWGGDQEDRKSNAAYMFFYRDGLIRWSSRKQTCVSLSSTEAEYISLAEACQEAIPWLQMRLPAGTMGLCDVIIKKGIVAGWQ</sequence>
<protein>
    <submittedName>
        <fullName evidence="1">Uncharacterized protein</fullName>
    </submittedName>
</protein>
<dbReference type="PANTHER" id="PTHR11439:SF483">
    <property type="entry name" value="PEPTIDE SYNTHASE GLIP-LIKE, PUTATIVE (AFU_ORTHOLOGUE AFUA_3G12920)-RELATED"/>
    <property type="match status" value="1"/>
</dbReference>
<reference evidence="1" key="1">
    <citation type="submission" date="2019-08" db="EMBL/GenBank/DDBJ databases">
        <title>The genome of the North American firefly Photinus pyralis.</title>
        <authorList>
            <consortium name="Photinus pyralis genome working group"/>
            <person name="Fallon T.R."/>
            <person name="Sander Lower S.E."/>
            <person name="Weng J.-K."/>
        </authorList>
    </citation>
    <scope>NUCLEOTIDE SEQUENCE</scope>
    <source>
        <strain evidence="1">TRF0915ILg1</strain>
        <tissue evidence="1">Whole body</tissue>
    </source>
</reference>
<evidence type="ECO:0000313" key="1">
    <source>
        <dbReference type="EMBL" id="KAF2890195.1"/>
    </source>
</evidence>
<feature type="non-terminal residue" evidence="1">
    <location>
        <position position="1"/>
    </location>
</feature>
<evidence type="ECO:0000313" key="2">
    <source>
        <dbReference type="Proteomes" id="UP000801492"/>
    </source>
</evidence>
<comment type="caution">
    <text evidence="1">The sequence shown here is derived from an EMBL/GenBank/DDBJ whole genome shotgun (WGS) entry which is preliminary data.</text>
</comment>
<keyword evidence="2" id="KW-1185">Reference proteome</keyword>
<organism evidence="1 2">
    <name type="scientific">Ignelater luminosus</name>
    <name type="common">Cucubano</name>
    <name type="synonym">Pyrophorus luminosus</name>
    <dbReference type="NCBI Taxonomy" id="2038154"/>
    <lineage>
        <taxon>Eukaryota</taxon>
        <taxon>Metazoa</taxon>
        <taxon>Ecdysozoa</taxon>
        <taxon>Arthropoda</taxon>
        <taxon>Hexapoda</taxon>
        <taxon>Insecta</taxon>
        <taxon>Pterygota</taxon>
        <taxon>Neoptera</taxon>
        <taxon>Endopterygota</taxon>
        <taxon>Coleoptera</taxon>
        <taxon>Polyphaga</taxon>
        <taxon>Elateriformia</taxon>
        <taxon>Elateroidea</taxon>
        <taxon>Elateridae</taxon>
        <taxon>Agrypninae</taxon>
        <taxon>Pyrophorini</taxon>
        <taxon>Ignelater</taxon>
    </lineage>
</organism>
<gene>
    <name evidence="1" type="ORF">ILUMI_15978</name>
</gene>
<dbReference type="EMBL" id="VTPC01056764">
    <property type="protein sequence ID" value="KAF2890195.1"/>
    <property type="molecule type" value="Genomic_DNA"/>
</dbReference>
<accession>A0A8K0CMP1</accession>
<name>A0A8K0CMP1_IGNLU</name>